<dbReference type="InterPro" id="IPR023346">
    <property type="entry name" value="Lysozyme-like_dom_sf"/>
</dbReference>
<dbReference type="InterPro" id="IPR018392">
    <property type="entry name" value="LysM"/>
</dbReference>
<dbReference type="PANTHER" id="PTHR37423:SF2">
    <property type="entry name" value="MEMBRANE-BOUND LYTIC MUREIN TRANSGLYCOSYLASE C"/>
    <property type="match status" value="1"/>
</dbReference>
<dbReference type="InterPro" id="IPR036779">
    <property type="entry name" value="LysM_dom_sf"/>
</dbReference>
<dbReference type="InterPro" id="IPR000189">
    <property type="entry name" value="Transglyc_AS"/>
</dbReference>
<evidence type="ECO:0000313" key="4">
    <source>
        <dbReference type="Proteomes" id="UP000501130"/>
    </source>
</evidence>
<sequence length="405" mass="45360">MKPDSFKNGIKQFAKVAILTGIAVGPGPTWANAQQADIALNAENEEVQLFGLVAPNPGLELKMSGPYDLITLDFAEEAGDVWADIRKGFSVPDLETQAVQVRERALLKNKRMVNNMLQRSEPYIYFIAQECAKRGMPSELALLPFIESQFNPHARSPSAAEGLWQFIPSTGRQFDLKQNKWVDERRDLVASTRAALDYLTYLYDMHGDWHLALLSYNWGEGSVLRAVKKAQEAGLEPTLDNLELPLETKHYIPKLQALKNLIQSPERFGLTLPKFPNKPYFAEIKRSADVDLREIARLAGVELELIRKLNPGLNQPVLYAAHSNTLLVPVEYSAKIQASLKQYKPSNPQRNYTVKKGDTLGEIAQRFDVSVKAIQRLNGLGKKKLIKPGMNLSIPNTPKLGSWES</sequence>
<dbReference type="PANTHER" id="PTHR37423">
    <property type="entry name" value="SOLUBLE LYTIC MUREIN TRANSGLYCOSYLASE-RELATED"/>
    <property type="match status" value="1"/>
</dbReference>
<protein>
    <submittedName>
        <fullName evidence="3">Transglycosylase SLT domain-containing protein</fullName>
    </submittedName>
</protein>
<feature type="domain" description="LysM" evidence="2">
    <location>
        <begin position="350"/>
        <end position="394"/>
    </location>
</feature>
<dbReference type="SUPFAM" id="SSF53955">
    <property type="entry name" value="Lysozyme-like"/>
    <property type="match status" value="1"/>
</dbReference>
<dbReference type="Proteomes" id="UP000501130">
    <property type="component" value="Chromosome"/>
</dbReference>
<dbReference type="SMART" id="SM00257">
    <property type="entry name" value="LysM"/>
    <property type="match status" value="1"/>
</dbReference>
<dbReference type="CDD" id="cd00118">
    <property type="entry name" value="LysM"/>
    <property type="match status" value="1"/>
</dbReference>
<comment type="similarity">
    <text evidence="1">Belongs to the transglycosylase Slt family.</text>
</comment>
<evidence type="ECO:0000313" key="3">
    <source>
        <dbReference type="EMBL" id="QJR29210.1"/>
    </source>
</evidence>
<dbReference type="Pfam" id="PF01476">
    <property type="entry name" value="LysM"/>
    <property type="match status" value="1"/>
</dbReference>
<keyword evidence="4" id="KW-1185">Reference proteome</keyword>
<dbReference type="SUPFAM" id="SSF54106">
    <property type="entry name" value="LysM domain"/>
    <property type="match status" value="1"/>
</dbReference>
<dbReference type="InterPro" id="IPR008258">
    <property type="entry name" value="Transglycosylase_SLT_dom_1"/>
</dbReference>
<dbReference type="CDD" id="cd16894">
    <property type="entry name" value="MltD-like"/>
    <property type="match status" value="1"/>
</dbReference>
<evidence type="ECO:0000256" key="1">
    <source>
        <dbReference type="ARBA" id="ARBA00007734"/>
    </source>
</evidence>
<dbReference type="PROSITE" id="PS51782">
    <property type="entry name" value="LYSM"/>
    <property type="match status" value="1"/>
</dbReference>
<reference evidence="3 4" key="1">
    <citation type="submission" date="2020-05" db="EMBL/GenBank/DDBJ databases">
        <title>Compete genome of Limnobacter sp. SAORIC-580.</title>
        <authorList>
            <person name="Song J."/>
            <person name="Cho J.-C."/>
        </authorList>
    </citation>
    <scope>NUCLEOTIDE SEQUENCE [LARGE SCALE GENOMIC DNA]</scope>
    <source>
        <strain evidence="3 4">SAORIC-580</strain>
    </source>
</reference>
<accession>A0ABX6N5J4</accession>
<dbReference type="Pfam" id="PF01464">
    <property type="entry name" value="SLT"/>
    <property type="match status" value="1"/>
</dbReference>
<proteinExistence type="inferred from homology"/>
<dbReference type="Gene3D" id="1.10.530.10">
    <property type="match status" value="1"/>
</dbReference>
<dbReference type="PROSITE" id="PS00922">
    <property type="entry name" value="TRANSGLYCOSYLASE"/>
    <property type="match status" value="1"/>
</dbReference>
<name>A0ABX6N5J4_9BURK</name>
<organism evidence="3 4">
    <name type="scientific">Limnobacter profundi</name>
    <dbReference type="NCBI Taxonomy" id="2732163"/>
    <lineage>
        <taxon>Bacteria</taxon>
        <taxon>Pseudomonadati</taxon>
        <taxon>Pseudomonadota</taxon>
        <taxon>Betaproteobacteria</taxon>
        <taxon>Burkholderiales</taxon>
        <taxon>Burkholderiaceae</taxon>
        <taxon>Limnobacter</taxon>
    </lineage>
</organism>
<gene>
    <name evidence="3" type="ORF">HKT17_05545</name>
</gene>
<dbReference type="EMBL" id="CP053084">
    <property type="protein sequence ID" value="QJR29210.1"/>
    <property type="molecule type" value="Genomic_DNA"/>
</dbReference>
<dbReference type="Gene3D" id="3.10.350.10">
    <property type="entry name" value="LysM domain"/>
    <property type="match status" value="1"/>
</dbReference>
<evidence type="ECO:0000259" key="2">
    <source>
        <dbReference type="PROSITE" id="PS51782"/>
    </source>
</evidence>